<organism evidence="3 4">
    <name type="scientific">Brassica cretica</name>
    <name type="common">Mustard</name>
    <dbReference type="NCBI Taxonomy" id="69181"/>
    <lineage>
        <taxon>Eukaryota</taxon>
        <taxon>Viridiplantae</taxon>
        <taxon>Streptophyta</taxon>
        <taxon>Embryophyta</taxon>
        <taxon>Tracheophyta</taxon>
        <taxon>Spermatophyta</taxon>
        <taxon>Magnoliopsida</taxon>
        <taxon>eudicotyledons</taxon>
        <taxon>Gunneridae</taxon>
        <taxon>Pentapetalae</taxon>
        <taxon>rosids</taxon>
        <taxon>malvids</taxon>
        <taxon>Brassicales</taxon>
        <taxon>Brassicaceae</taxon>
        <taxon>Brassiceae</taxon>
        <taxon>Brassica</taxon>
    </lineage>
</organism>
<dbReference type="PANTHER" id="PTHR31286:SF148">
    <property type="entry name" value="DUF4283 DOMAIN-CONTAINING PROTEIN"/>
    <property type="match status" value="1"/>
</dbReference>
<evidence type="ECO:0000259" key="2">
    <source>
        <dbReference type="Pfam" id="PF14111"/>
    </source>
</evidence>
<dbReference type="Proteomes" id="UP000266723">
    <property type="component" value="Unassembled WGS sequence"/>
</dbReference>
<evidence type="ECO:0000313" key="3">
    <source>
        <dbReference type="EMBL" id="KAF3520445.1"/>
    </source>
</evidence>
<protein>
    <recommendedName>
        <fullName evidence="2">DUF4283 domain-containing protein</fullName>
    </recommendedName>
</protein>
<gene>
    <name evidence="3" type="ORF">DY000_02059012</name>
</gene>
<dbReference type="InterPro" id="IPR025558">
    <property type="entry name" value="DUF4283"/>
</dbReference>
<accession>A0ABQ7B1W7</accession>
<sequence>MSDGCGEEKGDSSISSPKNPWKATAPDPLYAVENKITSLEIPIIWTAPGVKGKIDVQFIDKNTVLFRIDNEALRNRVIKRRYWHISDVPLVLHEWSPETAAAPPDLSAMPLWVDLKSVPSHLFSIINPPRMASDSLLDLE</sequence>
<feature type="region of interest" description="Disordered" evidence="1">
    <location>
        <begin position="1"/>
        <end position="21"/>
    </location>
</feature>
<dbReference type="EMBL" id="QGKV02001556">
    <property type="protein sequence ID" value="KAF3520445.1"/>
    <property type="molecule type" value="Genomic_DNA"/>
</dbReference>
<keyword evidence="4" id="KW-1185">Reference proteome</keyword>
<reference evidence="3 4" key="1">
    <citation type="journal article" date="2020" name="BMC Genomics">
        <title>Intraspecific diversification of the crop wild relative Brassica cretica Lam. using demographic model selection.</title>
        <authorList>
            <person name="Kioukis A."/>
            <person name="Michalopoulou V.A."/>
            <person name="Briers L."/>
            <person name="Pirintsos S."/>
            <person name="Studholme D.J."/>
            <person name="Pavlidis P."/>
            <person name="Sarris P.F."/>
        </authorList>
    </citation>
    <scope>NUCLEOTIDE SEQUENCE [LARGE SCALE GENOMIC DNA]</scope>
    <source>
        <strain evidence="4">cv. PFS-1207/04</strain>
    </source>
</reference>
<evidence type="ECO:0000313" key="4">
    <source>
        <dbReference type="Proteomes" id="UP000266723"/>
    </source>
</evidence>
<feature type="compositionally biased region" description="Basic and acidic residues" evidence="1">
    <location>
        <begin position="1"/>
        <end position="11"/>
    </location>
</feature>
<dbReference type="Pfam" id="PF14111">
    <property type="entry name" value="DUF4283"/>
    <property type="match status" value="1"/>
</dbReference>
<dbReference type="PANTHER" id="PTHR31286">
    <property type="entry name" value="GLYCINE-RICH CELL WALL STRUCTURAL PROTEIN 1.8-LIKE"/>
    <property type="match status" value="1"/>
</dbReference>
<comment type="caution">
    <text evidence="3">The sequence shown here is derived from an EMBL/GenBank/DDBJ whole genome shotgun (WGS) entry which is preliminary data.</text>
</comment>
<dbReference type="InterPro" id="IPR040256">
    <property type="entry name" value="At4g02000-like"/>
</dbReference>
<evidence type="ECO:0000256" key="1">
    <source>
        <dbReference type="SAM" id="MobiDB-lite"/>
    </source>
</evidence>
<feature type="domain" description="DUF4283" evidence="2">
    <location>
        <begin position="50"/>
        <end position="101"/>
    </location>
</feature>
<name>A0ABQ7B1W7_BRACR</name>
<proteinExistence type="predicted"/>